<reference evidence="3" key="1">
    <citation type="submission" date="2023-07" db="EMBL/GenBank/DDBJ databases">
        <title>A chromosome-level genome assembly of Lolium multiflorum.</title>
        <authorList>
            <person name="Chen Y."/>
            <person name="Copetti D."/>
            <person name="Kolliker R."/>
            <person name="Studer B."/>
        </authorList>
    </citation>
    <scope>NUCLEOTIDE SEQUENCE</scope>
    <source>
        <strain evidence="3">02402/16</strain>
        <tissue evidence="3">Leaf</tissue>
    </source>
</reference>
<feature type="domain" description="Transposase-associated" evidence="2">
    <location>
        <begin position="67"/>
        <end position="139"/>
    </location>
</feature>
<dbReference type="EMBL" id="JAUUTY010000002">
    <property type="protein sequence ID" value="KAK1680756.1"/>
    <property type="molecule type" value="Genomic_DNA"/>
</dbReference>
<dbReference type="AlphaFoldDB" id="A0AAD8TFQ8"/>
<gene>
    <name evidence="3" type="ORF">QYE76_041604</name>
</gene>
<comment type="caution">
    <text evidence="3">The sequence shown here is derived from an EMBL/GenBank/DDBJ whole genome shotgun (WGS) entry which is preliminary data.</text>
</comment>
<dbReference type="Proteomes" id="UP001231189">
    <property type="component" value="Unassembled WGS sequence"/>
</dbReference>
<name>A0AAD8TFQ8_LOLMU</name>
<evidence type="ECO:0000313" key="3">
    <source>
        <dbReference type="EMBL" id="KAK1680756.1"/>
    </source>
</evidence>
<accession>A0AAD8TFQ8</accession>
<feature type="compositionally biased region" description="Basic and acidic residues" evidence="1">
    <location>
        <begin position="295"/>
        <end position="311"/>
    </location>
</feature>
<feature type="region of interest" description="Disordered" evidence="1">
    <location>
        <begin position="1"/>
        <end position="45"/>
    </location>
</feature>
<evidence type="ECO:0000313" key="4">
    <source>
        <dbReference type="Proteomes" id="UP001231189"/>
    </source>
</evidence>
<feature type="compositionally biased region" description="Acidic residues" evidence="1">
    <location>
        <begin position="168"/>
        <end position="187"/>
    </location>
</feature>
<keyword evidence="4" id="KW-1185">Reference proteome</keyword>
<feature type="region of interest" description="Disordered" evidence="1">
    <location>
        <begin position="248"/>
        <end position="319"/>
    </location>
</feature>
<sequence>MGRNSPVTRDVPARNRSLRSSPATMEVLGRSAPSRDGARRRSGAAAGLPGWGLLVSGRMSTGEEMNRQWVYIDRRFDEFTSGLSNFMAVAEANKHGGFMYCPCVDCKNIVNYAHSSTIHDRLVRNGFMPSYYCWTKHGERGVMMEKNEEHEEDDDSYPMFSEYGDTAEGNEDNEAEDQETPDEPADDDLGRAIADVRRECETEKKRNPSKEIFSELDETFAQGPIFARSFQTEDLTKWGHEAARGWGAPAPAAPTCPRAPRVAPTFRLLKASVAKPPHREPRYGKPYETPPPRIPSRDSGDRLRTRRRGDSSPEDSSSP</sequence>
<evidence type="ECO:0000256" key="1">
    <source>
        <dbReference type="SAM" id="MobiDB-lite"/>
    </source>
</evidence>
<evidence type="ECO:0000259" key="2">
    <source>
        <dbReference type="Pfam" id="PF13963"/>
    </source>
</evidence>
<protein>
    <recommendedName>
        <fullName evidence="2">Transposase-associated domain-containing protein</fullName>
    </recommendedName>
</protein>
<dbReference type="Pfam" id="PF13963">
    <property type="entry name" value="Transpos_assoc"/>
    <property type="match status" value="1"/>
</dbReference>
<organism evidence="3 4">
    <name type="scientific">Lolium multiflorum</name>
    <name type="common">Italian ryegrass</name>
    <name type="synonym">Lolium perenne subsp. multiflorum</name>
    <dbReference type="NCBI Taxonomy" id="4521"/>
    <lineage>
        <taxon>Eukaryota</taxon>
        <taxon>Viridiplantae</taxon>
        <taxon>Streptophyta</taxon>
        <taxon>Embryophyta</taxon>
        <taxon>Tracheophyta</taxon>
        <taxon>Spermatophyta</taxon>
        <taxon>Magnoliopsida</taxon>
        <taxon>Liliopsida</taxon>
        <taxon>Poales</taxon>
        <taxon>Poaceae</taxon>
        <taxon>BOP clade</taxon>
        <taxon>Pooideae</taxon>
        <taxon>Poodae</taxon>
        <taxon>Poeae</taxon>
        <taxon>Poeae Chloroplast Group 2 (Poeae type)</taxon>
        <taxon>Loliodinae</taxon>
        <taxon>Loliinae</taxon>
        <taxon>Lolium</taxon>
    </lineage>
</organism>
<proteinExistence type="predicted"/>
<feature type="compositionally biased region" description="Low complexity" evidence="1">
    <location>
        <begin position="248"/>
        <end position="264"/>
    </location>
</feature>
<dbReference type="InterPro" id="IPR029480">
    <property type="entry name" value="Transpos_assoc"/>
</dbReference>
<feature type="region of interest" description="Disordered" evidence="1">
    <location>
        <begin position="147"/>
        <end position="189"/>
    </location>
</feature>